<comment type="caution">
    <text evidence="1">The sequence shown here is derived from an EMBL/GenBank/DDBJ whole genome shotgun (WGS) entry which is preliminary data.</text>
</comment>
<protein>
    <submittedName>
        <fullName evidence="1">Uncharacterized protein</fullName>
    </submittedName>
</protein>
<keyword evidence="2" id="KW-1185">Reference proteome</keyword>
<dbReference type="AlphaFoldDB" id="A0AAX6I9W3"/>
<dbReference type="Proteomes" id="UP001140949">
    <property type="component" value="Unassembled WGS sequence"/>
</dbReference>
<reference evidence="1" key="2">
    <citation type="submission" date="2023-04" db="EMBL/GenBank/DDBJ databases">
        <authorList>
            <person name="Bruccoleri R.E."/>
            <person name="Oakeley E.J."/>
            <person name="Faust A.-M."/>
            <person name="Dessus-Babus S."/>
            <person name="Altorfer M."/>
            <person name="Burckhardt D."/>
            <person name="Oertli M."/>
            <person name="Naumann U."/>
            <person name="Petersen F."/>
            <person name="Wong J."/>
        </authorList>
    </citation>
    <scope>NUCLEOTIDE SEQUENCE</scope>
    <source>
        <strain evidence="1">GSM-AAB239-AS_SAM_17_03QT</strain>
        <tissue evidence="1">Leaf</tissue>
    </source>
</reference>
<reference evidence="1" key="1">
    <citation type="journal article" date="2023" name="GigaByte">
        <title>Genome assembly of the bearded iris, Iris pallida Lam.</title>
        <authorList>
            <person name="Bruccoleri R.E."/>
            <person name="Oakeley E.J."/>
            <person name="Faust A.M.E."/>
            <person name="Altorfer M."/>
            <person name="Dessus-Babus S."/>
            <person name="Burckhardt D."/>
            <person name="Oertli M."/>
            <person name="Naumann U."/>
            <person name="Petersen F."/>
            <person name="Wong J."/>
        </authorList>
    </citation>
    <scope>NUCLEOTIDE SEQUENCE</scope>
    <source>
        <strain evidence="1">GSM-AAB239-AS_SAM_17_03QT</strain>
    </source>
</reference>
<name>A0AAX6I9W3_IRIPA</name>
<evidence type="ECO:0000313" key="1">
    <source>
        <dbReference type="EMBL" id="KAJ6849818.1"/>
    </source>
</evidence>
<proteinExistence type="predicted"/>
<organism evidence="1 2">
    <name type="scientific">Iris pallida</name>
    <name type="common">Sweet iris</name>
    <dbReference type="NCBI Taxonomy" id="29817"/>
    <lineage>
        <taxon>Eukaryota</taxon>
        <taxon>Viridiplantae</taxon>
        <taxon>Streptophyta</taxon>
        <taxon>Embryophyta</taxon>
        <taxon>Tracheophyta</taxon>
        <taxon>Spermatophyta</taxon>
        <taxon>Magnoliopsida</taxon>
        <taxon>Liliopsida</taxon>
        <taxon>Asparagales</taxon>
        <taxon>Iridaceae</taxon>
        <taxon>Iridoideae</taxon>
        <taxon>Irideae</taxon>
        <taxon>Iris</taxon>
    </lineage>
</organism>
<dbReference type="EMBL" id="JANAVB010003399">
    <property type="protein sequence ID" value="KAJ6849818.1"/>
    <property type="molecule type" value="Genomic_DNA"/>
</dbReference>
<accession>A0AAX6I9W3</accession>
<gene>
    <name evidence="1" type="ORF">M6B38_267000</name>
</gene>
<evidence type="ECO:0000313" key="2">
    <source>
        <dbReference type="Proteomes" id="UP001140949"/>
    </source>
</evidence>
<sequence length="102" mass="11483">MSRGRVATCKAVKFHGVYLQISPFSPLSIIDDGVVAERCSRSAWLGVAGNILMAWLRRAAATRYIGTTRPVFGTLLAITRIKRVLYANFFRILHKRIILTYV</sequence>